<feature type="compositionally biased region" description="Low complexity" evidence="1">
    <location>
        <begin position="230"/>
        <end position="243"/>
    </location>
</feature>
<dbReference type="InterPro" id="IPR016024">
    <property type="entry name" value="ARM-type_fold"/>
</dbReference>
<evidence type="ECO:0008006" key="6">
    <source>
        <dbReference type="Google" id="ProtNLM"/>
    </source>
</evidence>
<comment type="caution">
    <text evidence="4">The sequence shown here is derived from an EMBL/GenBank/DDBJ whole genome shotgun (WGS) entry which is preliminary data.</text>
</comment>
<feature type="region of interest" description="Disordered" evidence="1">
    <location>
        <begin position="950"/>
        <end position="997"/>
    </location>
</feature>
<feature type="region of interest" description="Disordered" evidence="1">
    <location>
        <begin position="207"/>
        <end position="243"/>
    </location>
</feature>
<dbReference type="SUPFAM" id="SSF48371">
    <property type="entry name" value="ARM repeat"/>
    <property type="match status" value="1"/>
</dbReference>
<dbReference type="Pfam" id="PF06012">
    <property type="entry name" value="DUF908"/>
    <property type="match status" value="1"/>
</dbReference>
<name>A0A2R6NHB7_9APHY</name>
<feature type="region of interest" description="Disordered" evidence="1">
    <location>
        <begin position="716"/>
        <end position="748"/>
    </location>
</feature>
<dbReference type="InterPro" id="IPR010309">
    <property type="entry name" value="E3_Ub_ligase_DUF908"/>
</dbReference>
<reference evidence="4 5" key="1">
    <citation type="submission" date="2018-02" db="EMBL/GenBank/DDBJ databases">
        <title>Genome sequence of the basidiomycete white-rot fungus Phlebia centrifuga.</title>
        <authorList>
            <person name="Granchi Z."/>
            <person name="Peng M."/>
            <person name="de Vries R.P."/>
            <person name="Hilden K."/>
            <person name="Makela M.R."/>
            <person name="Grigoriev I."/>
            <person name="Riley R."/>
        </authorList>
    </citation>
    <scope>NUCLEOTIDE SEQUENCE [LARGE SCALE GENOMIC DNA]</scope>
    <source>
        <strain evidence="4 5">FBCC195</strain>
    </source>
</reference>
<evidence type="ECO:0000313" key="4">
    <source>
        <dbReference type="EMBL" id="PSR71760.1"/>
    </source>
</evidence>
<feature type="domain" description="DUF913" evidence="3">
    <location>
        <begin position="454"/>
        <end position="813"/>
    </location>
</feature>
<accession>A0A2R6NHB7</accession>
<evidence type="ECO:0000313" key="5">
    <source>
        <dbReference type="Proteomes" id="UP000186601"/>
    </source>
</evidence>
<dbReference type="OrthoDB" id="2794110at2759"/>
<dbReference type="Proteomes" id="UP000186601">
    <property type="component" value="Unassembled WGS sequence"/>
</dbReference>
<keyword evidence="5" id="KW-1185">Reference proteome</keyword>
<dbReference type="Gene3D" id="1.25.10.10">
    <property type="entry name" value="Leucine-rich Repeat Variant"/>
    <property type="match status" value="1"/>
</dbReference>
<dbReference type="Pfam" id="PF06025">
    <property type="entry name" value="DUF913"/>
    <property type="match status" value="1"/>
</dbReference>
<dbReference type="AlphaFoldDB" id="A0A2R6NHB7"/>
<proteinExistence type="predicted"/>
<gene>
    <name evidence="4" type="ORF">PHLCEN_2v12364</name>
</gene>
<dbReference type="InterPro" id="IPR010314">
    <property type="entry name" value="E3_Ub_ligase_DUF913"/>
</dbReference>
<dbReference type="EMBL" id="MLYV02001244">
    <property type="protein sequence ID" value="PSR71760.1"/>
    <property type="molecule type" value="Genomic_DNA"/>
</dbReference>
<evidence type="ECO:0000259" key="2">
    <source>
        <dbReference type="Pfam" id="PF06012"/>
    </source>
</evidence>
<feature type="domain" description="DUF908" evidence="2">
    <location>
        <begin position="82"/>
        <end position="392"/>
    </location>
</feature>
<organism evidence="4 5">
    <name type="scientific">Hermanssonia centrifuga</name>
    <dbReference type="NCBI Taxonomy" id="98765"/>
    <lineage>
        <taxon>Eukaryota</taxon>
        <taxon>Fungi</taxon>
        <taxon>Dikarya</taxon>
        <taxon>Basidiomycota</taxon>
        <taxon>Agaricomycotina</taxon>
        <taxon>Agaricomycetes</taxon>
        <taxon>Polyporales</taxon>
        <taxon>Meruliaceae</taxon>
        <taxon>Hermanssonia</taxon>
    </lineage>
</organism>
<dbReference type="InterPro" id="IPR011989">
    <property type="entry name" value="ARM-like"/>
</dbReference>
<evidence type="ECO:0000259" key="3">
    <source>
        <dbReference type="Pfam" id="PF06025"/>
    </source>
</evidence>
<feature type="compositionally biased region" description="Basic and acidic residues" evidence="1">
    <location>
        <begin position="207"/>
        <end position="216"/>
    </location>
</feature>
<sequence>MKIVQKRRALPPPQVAELIEKLAETSVEDLPDFLSQIDSWKWPRSDLNAWIKVLNKFDTILEEIIRDHDIDNLQINPFTSSTKRLLSEVLRFERLLLENSTNRKSFNSYDRLNSLMATSDIDILICALNVLLRPAQQYSAQPSVSHALSISTPRLTSLAKRWPNLHDFDVKLAALAEESGKTQVDSLPDEAREAVFTFYRKDGQTSSVKGKEKVADTEVFDAPPQTPRKGSTSGPPAASAPSGSVTIHIDSATLESKSATDILADAIETYNIPDEEKFELLCRIRTAQALTKVHSADREKLVIVRLLAIAIFCHTHSEQTAFASLFLYEPDLVIHIAELLRLDRGIDVQVQTAALVALDAIARYRSKLQDVLTAVNAGVNHGILMALLRKTIGELANSESMISQPFVETLFSFVTYMATHAAGGNMVVGAGLVPLLIQVLEIHLPSRLYAVPKTTQLLDNVLYGYTNAFQLFCNARGVDVLVERIEHEVDVDLAEYGGDKAASDVAVPHGKIPVSRVAVLKHIMRSMHRMMQSSGTSEGLRGLLDSSLLKSIKKIMENGDVFGPGILSIAINIMATFIHNEPTCLGVIQEAGLPDTFYKVVESGLEPAIEVIQAIPNAIGALCLNPVGQEQLAARPTIIPALLSIFTSDSHQRILQEKEHSALVGSAIEELIRHHPSLKDTVFDAIKATMIKIEELGNSFTVPDDIKPFYVLQPVKPSSTPSRPDPDVEMAPNEPREAPAESPATNVVDNDTAKDYLEDDKSHDNVVISYIDVFCKFLEGIFQHVPHCRDFMSNTDGLERLGRFTALPCLPYDFAGSVSSDSLVQVVRTMVEASTSETLGFVVKLVNDSLAETKYLREGNQGESKLSALANTPEEDEAEANKSFRQMVTLHVRVMLLSDIYATVGYSQGRASATLIQALNGPEAGDLLLELGDLHRTSLWENIILKTKGSPQAPQFPATEGSPDPEPSSSSASSETLPGLPNAALANGAQDPPASPIIVLPQMDTTLSKDADPKECNIKALKHIATQLPNALAPFFQSIIRLFQNRRNQDAAQKQRILDAADVIAEVVLRHLSPRPAGLQ</sequence>
<evidence type="ECO:0000256" key="1">
    <source>
        <dbReference type="SAM" id="MobiDB-lite"/>
    </source>
</evidence>
<dbReference type="STRING" id="98765.A0A2R6NHB7"/>
<protein>
    <recommendedName>
        <fullName evidence="6">HECT-type E3 ubiquitin transferase</fullName>
    </recommendedName>
</protein>